<name>M5RZG8_9BACT</name>
<dbReference type="GO" id="GO:0006313">
    <property type="term" value="P:DNA transposition"/>
    <property type="evidence" value="ECO:0007669"/>
    <property type="project" value="InterPro"/>
</dbReference>
<evidence type="ECO:0000259" key="1">
    <source>
        <dbReference type="Pfam" id="PF04986"/>
    </source>
</evidence>
<dbReference type="EMBL" id="ANOF01000155">
    <property type="protein sequence ID" value="EMI24616.1"/>
    <property type="molecule type" value="Genomic_DNA"/>
</dbReference>
<dbReference type="Proteomes" id="UP000011996">
    <property type="component" value="Unassembled WGS sequence"/>
</dbReference>
<dbReference type="GO" id="GO:0003677">
    <property type="term" value="F:DNA binding"/>
    <property type="evidence" value="ECO:0007669"/>
    <property type="project" value="InterPro"/>
</dbReference>
<organism evidence="2 3">
    <name type="scientific">Rhodopirellula europaea SH398</name>
    <dbReference type="NCBI Taxonomy" id="1263868"/>
    <lineage>
        <taxon>Bacteria</taxon>
        <taxon>Pseudomonadati</taxon>
        <taxon>Planctomycetota</taxon>
        <taxon>Planctomycetia</taxon>
        <taxon>Pirellulales</taxon>
        <taxon>Pirellulaceae</taxon>
        <taxon>Rhodopirellula</taxon>
    </lineage>
</organism>
<proteinExistence type="predicted"/>
<dbReference type="GO" id="GO:0004803">
    <property type="term" value="F:transposase activity"/>
    <property type="evidence" value="ECO:0007669"/>
    <property type="project" value="InterPro"/>
</dbReference>
<gene>
    <name evidence="2" type="ORF">RESH_04987</name>
</gene>
<dbReference type="AlphaFoldDB" id="M5RZG8"/>
<evidence type="ECO:0000313" key="3">
    <source>
        <dbReference type="Proteomes" id="UP000011996"/>
    </source>
</evidence>
<accession>M5RZG8</accession>
<comment type="caution">
    <text evidence="2">The sequence shown here is derived from an EMBL/GenBank/DDBJ whole genome shotgun (WGS) entry which is preliminary data.</text>
</comment>
<evidence type="ECO:0000313" key="2">
    <source>
        <dbReference type="EMBL" id="EMI24616.1"/>
    </source>
</evidence>
<protein>
    <submittedName>
        <fullName evidence="2">Transposase</fullName>
    </submittedName>
</protein>
<reference evidence="2 3" key="1">
    <citation type="journal article" date="2013" name="Mar. Genomics">
        <title>Expression of sulfatases in Rhodopirellula baltica and the diversity of sulfatases in the genus Rhodopirellula.</title>
        <authorList>
            <person name="Wegner C.E."/>
            <person name="Richter-Heitmann T."/>
            <person name="Klindworth A."/>
            <person name="Klockow C."/>
            <person name="Richter M."/>
            <person name="Achstetter T."/>
            <person name="Glockner F.O."/>
            <person name="Harder J."/>
        </authorList>
    </citation>
    <scope>NUCLEOTIDE SEQUENCE [LARGE SCALE GENOMIC DNA]</scope>
    <source>
        <strain evidence="2 3">SH398</strain>
    </source>
</reference>
<dbReference type="InterPro" id="IPR007069">
    <property type="entry name" value="Transposase_32"/>
</dbReference>
<sequence length="55" mass="6011">MKLNRITTRTVGGAAFVRGLTQHVVPSGFQKIGHYGRMSANSKISLDDVKWLPLG</sequence>
<feature type="domain" description="Transposase IS801/IS1294" evidence="1">
    <location>
        <begin position="4"/>
        <end position="41"/>
    </location>
</feature>
<dbReference type="Pfam" id="PF04986">
    <property type="entry name" value="Y2_Tnp"/>
    <property type="match status" value="1"/>
</dbReference>
<dbReference type="PATRIC" id="fig|1263868.3.peg.5424"/>
<dbReference type="STRING" id="1263868.RESH_04987"/>